<comment type="similarity">
    <text evidence="3 11">Belongs to the TPP enzyme family.</text>
</comment>
<evidence type="ECO:0000259" key="13">
    <source>
        <dbReference type="Pfam" id="PF02775"/>
    </source>
</evidence>
<dbReference type="GO" id="GO:0050660">
    <property type="term" value="F:flavin adenine dinucleotide binding"/>
    <property type="evidence" value="ECO:0007669"/>
    <property type="project" value="InterPro"/>
</dbReference>
<dbReference type="Gene3D" id="3.40.50.970">
    <property type="match status" value="2"/>
</dbReference>
<dbReference type="GO" id="GO:0030976">
    <property type="term" value="F:thiamine pyrophosphate binding"/>
    <property type="evidence" value="ECO:0007669"/>
    <property type="project" value="UniProtKB-UniRule"/>
</dbReference>
<dbReference type="FunFam" id="3.40.50.1220:FF:000008">
    <property type="entry name" value="Acetolactate synthase"/>
    <property type="match status" value="1"/>
</dbReference>
<keyword evidence="8 11" id="KW-0460">Magnesium</keyword>
<dbReference type="Gene3D" id="3.40.50.1220">
    <property type="entry name" value="TPP-binding domain"/>
    <property type="match status" value="1"/>
</dbReference>
<dbReference type="InterPro" id="IPR029061">
    <property type="entry name" value="THDP-binding"/>
</dbReference>
<evidence type="ECO:0000256" key="2">
    <source>
        <dbReference type="ARBA" id="ARBA00005025"/>
    </source>
</evidence>
<evidence type="ECO:0000256" key="6">
    <source>
        <dbReference type="ARBA" id="ARBA00022679"/>
    </source>
</evidence>
<dbReference type="GO" id="GO:0009099">
    <property type="term" value="P:L-valine biosynthetic process"/>
    <property type="evidence" value="ECO:0007669"/>
    <property type="project" value="UniProtKB-UniPathway"/>
</dbReference>
<dbReference type="AlphaFoldDB" id="A0A4U9UXF5"/>
<dbReference type="PANTHER" id="PTHR18968:SF13">
    <property type="entry name" value="ACETOLACTATE SYNTHASE CATALYTIC SUBUNIT, MITOCHONDRIAL"/>
    <property type="match status" value="1"/>
</dbReference>
<dbReference type="InterPro" id="IPR045229">
    <property type="entry name" value="TPP_enz"/>
</dbReference>
<proteinExistence type="inferred from homology"/>
<dbReference type="GO" id="GO:0005948">
    <property type="term" value="C:acetolactate synthase complex"/>
    <property type="evidence" value="ECO:0007669"/>
    <property type="project" value="TreeGrafter"/>
</dbReference>
<evidence type="ECO:0000313" key="16">
    <source>
        <dbReference type="Proteomes" id="UP000308196"/>
    </source>
</evidence>
<organism evidence="15 16">
    <name type="scientific">Sphingobacterium thalpophilum</name>
    <dbReference type="NCBI Taxonomy" id="259"/>
    <lineage>
        <taxon>Bacteria</taxon>
        <taxon>Pseudomonadati</taxon>
        <taxon>Bacteroidota</taxon>
        <taxon>Sphingobacteriia</taxon>
        <taxon>Sphingobacteriales</taxon>
        <taxon>Sphingobacteriaceae</taxon>
        <taxon>Sphingobacterium</taxon>
    </lineage>
</organism>
<dbReference type="EMBL" id="LR590484">
    <property type="protein sequence ID" value="VTR38695.1"/>
    <property type="molecule type" value="Genomic_DNA"/>
</dbReference>
<evidence type="ECO:0000256" key="3">
    <source>
        <dbReference type="ARBA" id="ARBA00007812"/>
    </source>
</evidence>
<evidence type="ECO:0000256" key="10">
    <source>
        <dbReference type="ARBA" id="ARBA00023304"/>
    </source>
</evidence>
<comment type="pathway">
    <text evidence="2 11">Amino-acid biosynthesis; L-valine biosynthesis; L-valine from pyruvate: step 1/4.</text>
</comment>
<dbReference type="Pfam" id="PF02776">
    <property type="entry name" value="TPP_enzyme_N"/>
    <property type="match status" value="1"/>
</dbReference>
<evidence type="ECO:0000256" key="8">
    <source>
        <dbReference type="ARBA" id="ARBA00022842"/>
    </source>
</evidence>
<keyword evidence="7 11" id="KW-0479">Metal-binding</keyword>
<dbReference type="EC" id="2.2.1.6" evidence="4 11"/>
<dbReference type="InterPro" id="IPR011766">
    <property type="entry name" value="TPP_enzyme_TPP-bd"/>
</dbReference>
<dbReference type="UniPathway" id="UPA00049">
    <property type="reaction ID" value="UER00059"/>
</dbReference>
<dbReference type="InterPro" id="IPR012000">
    <property type="entry name" value="Thiamin_PyroP_enz_cen_dom"/>
</dbReference>
<dbReference type="PANTHER" id="PTHR18968">
    <property type="entry name" value="THIAMINE PYROPHOSPHATE ENZYMES"/>
    <property type="match status" value="1"/>
</dbReference>
<dbReference type="GO" id="GO:0003984">
    <property type="term" value="F:acetolactate synthase activity"/>
    <property type="evidence" value="ECO:0007669"/>
    <property type="project" value="UniProtKB-EC"/>
</dbReference>
<sequence length="606" mass="66249">MSHRPEEFNLKSNVSHLKSNISILINMSTLEITENKAATKQKAPAQISGSKAVLEALLSEGVDTVFGYPGGAIMPIYDALYDYTDRLKHILVRHEQGGIHAAQGYARTSGRTGVVFATSGPGATNLVTGLADAMIDSNPIVCITGQVFASLLGTDAFQETDVINITAPVTKWNYQVTDATEIPAALAKAFYIASTGRPGPVLIDITKNAQLQLFDYFGYEKCNHVRSYRPAPQVRKEYVEQAAALINSAQKPFVLFGQGVILGKAEEEFKAFIEKTGIPSAATVMGLSALPSDHKLHVGMLGMHGNYAPNVMTNECDVLIAVGMRFDDRVTGRLDKYAKQAKVIHLDIDPAEIDKNVQTTVPVWGDCKESLPMLTELVNAADHSEWLAQFRELEKEEIKEVIQNELHPQTDIMTMGEVINVLNELTGGDAIITTDVGQHQMVSCRYAKFNNSKSNVTSGGLGTMGFGLPAAIGAWYGAPDKTVVAIIGDGGIQMTIQELGTIMQFGAKVKILILNNEFLGMVRQWQQLFHDKRYSFVNITSPDFVAVAKGYYIEGQRIAERKDLRNALQTMLDHDGAYLLEVMVGKENNVFPMVAQGTSVSEIRLK</sequence>
<evidence type="ECO:0000256" key="11">
    <source>
        <dbReference type="RuleBase" id="RU003591"/>
    </source>
</evidence>
<comment type="catalytic activity">
    <reaction evidence="11">
        <text>2 pyruvate + H(+) = (2S)-2-acetolactate + CO2</text>
        <dbReference type="Rhea" id="RHEA:25249"/>
        <dbReference type="ChEBI" id="CHEBI:15361"/>
        <dbReference type="ChEBI" id="CHEBI:15378"/>
        <dbReference type="ChEBI" id="CHEBI:16526"/>
        <dbReference type="ChEBI" id="CHEBI:58476"/>
        <dbReference type="EC" id="2.2.1.6"/>
    </reaction>
</comment>
<feature type="domain" description="Thiamine pyrophosphate enzyme TPP-binding" evidence="13">
    <location>
        <begin position="435"/>
        <end position="582"/>
    </location>
</feature>
<dbReference type="InterPro" id="IPR039368">
    <property type="entry name" value="AHAS_TPP"/>
</dbReference>
<dbReference type="SUPFAM" id="SSF52518">
    <property type="entry name" value="Thiamin diphosphate-binding fold (THDP-binding)"/>
    <property type="match status" value="2"/>
</dbReference>
<name>A0A4U9UXF5_9SPHI</name>
<dbReference type="InterPro" id="IPR029035">
    <property type="entry name" value="DHS-like_NAD/FAD-binding_dom"/>
</dbReference>
<evidence type="ECO:0000259" key="12">
    <source>
        <dbReference type="Pfam" id="PF00205"/>
    </source>
</evidence>
<dbReference type="Pfam" id="PF02775">
    <property type="entry name" value="TPP_enzyme_C"/>
    <property type="match status" value="1"/>
</dbReference>
<dbReference type="STRING" id="1123265.GCA_000686625_00937"/>
<dbReference type="InterPro" id="IPR012001">
    <property type="entry name" value="Thiamin_PyroP_enz_TPP-bd_dom"/>
</dbReference>
<evidence type="ECO:0000256" key="4">
    <source>
        <dbReference type="ARBA" id="ARBA00013145"/>
    </source>
</evidence>
<dbReference type="NCBIfam" id="TIGR00118">
    <property type="entry name" value="acolac_lg"/>
    <property type="match status" value="1"/>
</dbReference>
<evidence type="ECO:0000256" key="9">
    <source>
        <dbReference type="ARBA" id="ARBA00023052"/>
    </source>
</evidence>
<dbReference type="Pfam" id="PF00205">
    <property type="entry name" value="TPP_enzyme_M"/>
    <property type="match status" value="1"/>
</dbReference>
<accession>A0A4U9UXF5</accession>
<comment type="pathway">
    <text evidence="1 11">Amino-acid biosynthesis; L-isoleucine biosynthesis; L-isoleucine from 2-oxobutanoate: step 1/4.</text>
</comment>
<dbReference type="FunFam" id="3.40.50.970:FF:000007">
    <property type="entry name" value="Acetolactate synthase"/>
    <property type="match status" value="1"/>
</dbReference>
<comment type="cofactor">
    <cofactor evidence="11">
        <name>Mg(2+)</name>
        <dbReference type="ChEBI" id="CHEBI:18420"/>
    </cofactor>
    <text evidence="11">Binds 1 Mg(2+) ion per subunit.</text>
</comment>
<protein>
    <recommendedName>
        <fullName evidence="4 11">Acetolactate synthase</fullName>
        <ecNumber evidence="4 11">2.2.1.6</ecNumber>
    </recommendedName>
</protein>
<dbReference type="CDD" id="cd07035">
    <property type="entry name" value="TPP_PYR_POX_like"/>
    <property type="match status" value="1"/>
</dbReference>
<feature type="domain" description="Thiamine pyrophosphate enzyme central" evidence="12">
    <location>
        <begin position="239"/>
        <end position="374"/>
    </location>
</feature>
<keyword evidence="5 11" id="KW-0028">Amino-acid biosynthesis</keyword>
<dbReference type="InterPro" id="IPR012846">
    <property type="entry name" value="Acetolactate_synth_lsu"/>
</dbReference>
<evidence type="ECO:0000313" key="15">
    <source>
        <dbReference type="EMBL" id="VTR38695.1"/>
    </source>
</evidence>
<dbReference type="SUPFAM" id="SSF52467">
    <property type="entry name" value="DHS-like NAD/FAD-binding domain"/>
    <property type="match status" value="1"/>
</dbReference>
<keyword evidence="10 11" id="KW-0100">Branched-chain amino acid biosynthesis</keyword>
<evidence type="ECO:0000256" key="7">
    <source>
        <dbReference type="ARBA" id="ARBA00022723"/>
    </source>
</evidence>
<evidence type="ECO:0000259" key="14">
    <source>
        <dbReference type="Pfam" id="PF02776"/>
    </source>
</evidence>
<comment type="cofactor">
    <cofactor evidence="11">
        <name>thiamine diphosphate</name>
        <dbReference type="ChEBI" id="CHEBI:58937"/>
    </cofactor>
    <text evidence="11">Binds 1 thiamine pyrophosphate per subunit.</text>
</comment>
<dbReference type="CDD" id="cd02015">
    <property type="entry name" value="TPP_AHAS"/>
    <property type="match status" value="1"/>
</dbReference>
<dbReference type="GO" id="GO:0000287">
    <property type="term" value="F:magnesium ion binding"/>
    <property type="evidence" value="ECO:0007669"/>
    <property type="project" value="UniProtKB-UniRule"/>
</dbReference>
<feature type="domain" description="Thiamine pyrophosphate enzyme N-terminal TPP-binding" evidence="14">
    <location>
        <begin position="48"/>
        <end position="163"/>
    </location>
</feature>
<dbReference type="PROSITE" id="PS00187">
    <property type="entry name" value="TPP_ENZYMES"/>
    <property type="match status" value="1"/>
</dbReference>
<evidence type="ECO:0000256" key="1">
    <source>
        <dbReference type="ARBA" id="ARBA00004974"/>
    </source>
</evidence>
<reference evidence="15 16" key="1">
    <citation type="submission" date="2019-05" db="EMBL/GenBank/DDBJ databases">
        <authorList>
            <consortium name="Pathogen Informatics"/>
        </authorList>
    </citation>
    <scope>NUCLEOTIDE SEQUENCE [LARGE SCALE GENOMIC DNA]</scope>
    <source>
        <strain evidence="15 16">NCTC11429</strain>
    </source>
</reference>
<gene>
    <name evidence="15" type="primary">ilvB</name>
    <name evidence="15" type="ORF">NCTC11429_02069</name>
</gene>
<keyword evidence="6 11" id="KW-0808">Transferase</keyword>
<keyword evidence="9 11" id="KW-0786">Thiamine pyrophosphate</keyword>
<dbReference type="Proteomes" id="UP000308196">
    <property type="component" value="Chromosome"/>
</dbReference>
<evidence type="ECO:0000256" key="5">
    <source>
        <dbReference type="ARBA" id="ARBA00022605"/>
    </source>
</evidence>
<dbReference type="UniPathway" id="UPA00047">
    <property type="reaction ID" value="UER00055"/>
</dbReference>
<dbReference type="KEGG" id="stha:NCTC11429_02069"/>
<dbReference type="InterPro" id="IPR000399">
    <property type="entry name" value="TPP-bd_CS"/>
</dbReference>
<dbReference type="GO" id="GO:0009097">
    <property type="term" value="P:isoleucine biosynthetic process"/>
    <property type="evidence" value="ECO:0007669"/>
    <property type="project" value="UniProtKB-UniPathway"/>
</dbReference>